<dbReference type="OrthoDB" id="6497023at2"/>
<organism evidence="3">
    <name type="scientific">Serratia fonticola</name>
    <dbReference type="NCBI Taxonomy" id="47917"/>
    <lineage>
        <taxon>Bacteria</taxon>
        <taxon>Pseudomonadati</taxon>
        <taxon>Pseudomonadota</taxon>
        <taxon>Gammaproteobacteria</taxon>
        <taxon>Enterobacterales</taxon>
        <taxon>Yersiniaceae</taxon>
        <taxon>Serratia</taxon>
    </lineage>
</organism>
<protein>
    <submittedName>
        <fullName evidence="3">Regulatory LuxR family protein</fullName>
    </submittedName>
</protein>
<dbReference type="Gene3D" id="1.10.10.10">
    <property type="entry name" value="Winged helix-like DNA-binding domain superfamily/Winged helix DNA-binding domain"/>
    <property type="match status" value="1"/>
</dbReference>
<dbReference type="Pfam" id="PF00196">
    <property type="entry name" value="GerE"/>
    <property type="match status" value="1"/>
</dbReference>
<comment type="caution">
    <text evidence="3">The sequence shown here is derived from an EMBL/GenBank/DDBJ whole genome shotgun (WGS) entry which is preliminary data.</text>
</comment>
<dbReference type="InterPro" id="IPR000792">
    <property type="entry name" value="Tscrpt_reg_LuxR_C"/>
</dbReference>
<dbReference type="GO" id="GO:0006355">
    <property type="term" value="P:regulation of DNA-templated transcription"/>
    <property type="evidence" value="ECO:0007669"/>
    <property type="project" value="InterPro"/>
</dbReference>
<dbReference type="AlphaFoldDB" id="A0A559T6J1"/>
<reference evidence="3" key="2">
    <citation type="submission" date="2019-08" db="EMBL/GenBank/DDBJ databases">
        <title>Investigation of anaerobic lignin degradation for improved lignocellulosic biofuels.</title>
        <authorList>
            <person name="Deangelis K.PhD."/>
        </authorList>
    </citation>
    <scope>NUCLEOTIDE SEQUENCE [LARGE SCALE GENOMIC DNA]</scope>
    <source>
        <strain evidence="3">128R</strain>
    </source>
</reference>
<dbReference type="InterPro" id="IPR016032">
    <property type="entry name" value="Sig_transdc_resp-reg_C-effctor"/>
</dbReference>
<proteinExistence type="predicted"/>
<sequence length="203" mass="23139">MNRITNKSVNVLLVTSCSFTELAVKTLLDSLQASLSKPLNIAPNEYYERNNITLDFIICAGDLFNEMSLHSIAKIKAALKHSHFSTKMVFITSRQRFSLSYFISILCRKECYCIAIDQSVEKMILTLEPVFTQSDVFNPPPRNAHLTTREKEIIIGLIKQVKPIYLSKRYAVDQKTISAHKMNALRKLNVERLSEIISLNVLT</sequence>
<dbReference type="EMBL" id="VISQ01000001">
    <property type="protein sequence ID" value="TVZ70225.1"/>
    <property type="molecule type" value="Genomic_DNA"/>
</dbReference>
<dbReference type="InterPro" id="IPR036388">
    <property type="entry name" value="WH-like_DNA-bd_sf"/>
</dbReference>
<evidence type="ECO:0000259" key="2">
    <source>
        <dbReference type="Pfam" id="PF00196"/>
    </source>
</evidence>
<evidence type="ECO:0000256" key="1">
    <source>
        <dbReference type="ARBA" id="ARBA00023125"/>
    </source>
</evidence>
<reference evidence="3" key="1">
    <citation type="submission" date="2019-06" db="EMBL/GenBank/DDBJ databases">
        <authorList>
            <person name="Deangelis K."/>
            <person name="Huntemann M."/>
            <person name="Clum A."/>
            <person name="Pillay M."/>
            <person name="Palaniappan K."/>
            <person name="Varghese N."/>
            <person name="Mikhailova N."/>
            <person name="Stamatis D."/>
            <person name="Reddy T."/>
            <person name="Daum C."/>
            <person name="Shapiro N."/>
            <person name="Ivanova N."/>
            <person name="Kyrpides N."/>
            <person name="Woyke T."/>
        </authorList>
    </citation>
    <scope>NUCLEOTIDE SEQUENCE [LARGE SCALE GENOMIC DNA]</scope>
    <source>
        <strain evidence="3">128R</strain>
    </source>
</reference>
<gene>
    <name evidence="3" type="ORF">FHU10_2782</name>
</gene>
<dbReference type="SUPFAM" id="SSF46894">
    <property type="entry name" value="C-terminal effector domain of the bipartite response regulators"/>
    <property type="match status" value="1"/>
</dbReference>
<evidence type="ECO:0000313" key="3">
    <source>
        <dbReference type="EMBL" id="TVZ70225.1"/>
    </source>
</evidence>
<dbReference type="GO" id="GO:0003677">
    <property type="term" value="F:DNA binding"/>
    <property type="evidence" value="ECO:0007669"/>
    <property type="project" value="UniProtKB-KW"/>
</dbReference>
<keyword evidence="1" id="KW-0238">DNA-binding</keyword>
<name>A0A559T6J1_SERFO</name>
<accession>A0A559T6J1</accession>
<feature type="domain" description="HTH luxR-type" evidence="2">
    <location>
        <begin position="145"/>
        <end position="198"/>
    </location>
</feature>